<organism evidence="1">
    <name type="scientific">Ophidiomyces ophidiicola</name>
    <dbReference type="NCBI Taxonomy" id="1387563"/>
    <lineage>
        <taxon>Eukaryota</taxon>
        <taxon>Fungi</taxon>
        <taxon>Dikarya</taxon>
        <taxon>Ascomycota</taxon>
        <taxon>Pezizomycotina</taxon>
        <taxon>Eurotiomycetes</taxon>
        <taxon>Eurotiomycetidae</taxon>
        <taxon>Onygenales</taxon>
        <taxon>Onygenaceae</taxon>
        <taxon>Ophidiomyces</taxon>
    </lineage>
</organism>
<proteinExistence type="predicted"/>
<comment type="caution">
    <text evidence="1">The sequence shown here is derived from an EMBL/GenBank/DDBJ whole genome shotgun (WGS) entry which is preliminary data.</text>
</comment>
<protein>
    <submittedName>
        <fullName evidence="1">Uncharacterized protein</fullName>
    </submittedName>
</protein>
<gene>
    <name evidence="1" type="ORF">LOY88_000653</name>
</gene>
<reference evidence="1" key="1">
    <citation type="journal article" date="2022" name="bioRxiv">
        <title>Population genetic analysis of Ophidiomyces ophidiicola, the causative agent of snake fungal disease, indicates recent introductions to the USA.</title>
        <authorList>
            <person name="Ladner J.T."/>
            <person name="Palmer J.M."/>
            <person name="Ettinger C.L."/>
            <person name="Stajich J.E."/>
            <person name="Farrell T.M."/>
            <person name="Glorioso B.M."/>
            <person name="Lawson B."/>
            <person name="Price S.J."/>
            <person name="Stengle A.G."/>
            <person name="Grear D.A."/>
            <person name="Lorch J.M."/>
        </authorList>
    </citation>
    <scope>NUCLEOTIDE SEQUENCE</scope>
    <source>
        <strain evidence="1">NWHC 24266-5</strain>
    </source>
</reference>
<sequence length="719" mass="77711">MDSHDRTAKHRQGKMLTGPGSHFTQARAGRAAMKDFETRIHSAGERRPFVERGSGDATRGRAVNRVSRETYDDSMAIGTTSIDGDAPTESSRPTRYKSSPPAAPKHPSTRQKTAPPPLTSSRGRSLGVQDEQGAAVAAAASAYCTGENFPKTPANQQQPFAAEVVKEEYVEDLADIDTVHPQDEGYGKAEWNDDVIIEEGGLTAALPIDSEIDERDSGHWEVPATYRPSSMVNRPVSGRFSPFRYSTVIIGSAMNIQSPHAPDQQHTPPHTPPHSKEAEVQRAQPPPVPPAYVIAVEQAKAEEAELEKLRRLDEEIARRERQIAEKKQASRCAQAWECAVLQAQAETEYIKRRRQGAMTVGQGRSITVAKKKRPFRRGVEPRLVPGTKEPVEGESEAESEEMILEEEDDNAGMVSGMKESSHSYWADNPVDAFYGPPAVAPTVIPVVVAQPTNPEQVLQEGAPSTMHHGLQEEAQMQPDQGVRKTKIPITEEPEMPISAQQPDVQAPSEPQEYHESPALPPSSGQGYYRQDTQPFPMAQETPEPVSQPAPVPVPVGGGGSTAGAAAPVAAAPTAANPSQATQPQAGKVSEKASRAERRRAEKEAKQRDKRLQKEEKDRIKAQKQQQDDVQRQMQNGNSAPHTDGQQQHQPRDNRRGSLIDRILGRGSSKPAEATNGSKVGGGAAMNGGTASGGGQQARAATNAGASPNELTDLPSMLRS</sequence>
<dbReference type="EMBL" id="JALBCA010000007">
    <property type="protein sequence ID" value="KAI2392269.1"/>
    <property type="molecule type" value="Genomic_DNA"/>
</dbReference>
<evidence type="ECO:0000313" key="1">
    <source>
        <dbReference type="EMBL" id="KAI2392269.1"/>
    </source>
</evidence>
<accession>A0ACB8V408</accession>
<name>A0ACB8V408_9EURO</name>